<comment type="caution">
    <text evidence="1">The sequence shown here is derived from an EMBL/GenBank/DDBJ whole genome shotgun (WGS) entry which is preliminary data.</text>
</comment>
<accession>A0A7X0AWR8</accession>
<reference evidence="1 2" key="1">
    <citation type="submission" date="2020-08" db="EMBL/GenBank/DDBJ databases">
        <title>Genomic Encyclopedia of Type Strains, Phase IV (KMG-IV): sequencing the most valuable type-strain genomes for metagenomic binning, comparative biology and taxonomic classification.</title>
        <authorList>
            <person name="Goeker M."/>
        </authorList>
    </citation>
    <scope>NUCLEOTIDE SEQUENCE [LARGE SCALE GENOMIC DNA]</scope>
    <source>
        <strain evidence="1 2">DSM 22198</strain>
    </source>
</reference>
<dbReference type="EMBL" id="JACIIZ010000001">
    <property type="protein sequence ID" value="MBB6250071.1"/>
    <property type="molecule type" value="Genomic_DNA"/>
</dbReference>
<evidence type="ECO:0000313" key="1">
    <source>
        <dbReference type="EMBL" id="MBB6250071.1"/>
    </source>
</evidence>
<proteinExistence type="predicted"/>
<sequence>MARQTLPQNGPLAGVPLVVKGAGGFQVRPATEVGRLLRRAPL</sequence>
<dbReference type="Proteomes" id="UP000539175">
    <property type="component" value="Unassembled WGS sequence"/>
</dbReference>
<gene>
    <name evidence="1" type="ORF">FHS74_000604</name>
</gene>
<dbReference type="AlphaFoldDB" id="A0A7X0AWR8"/>
<organism evidence="1 2">
    <name type="scientific">Nitrospirillum iridis</name>
    <dbReference type="NCBI Taxonomy" id="765888"/>
    <lineage>
        <taxon>Bacteria</taxon>
        <taxon>Pseudomonadati</taxon>
        <taxon>Pseudomonadota</taxon>
        <taxon>Alphaproteobacteria</taxon>
        <taxon>Rhodospirillales</taxon>
        <taxon>Azospirillaceae</taxon>
        <taxon>Nitrospirillum</taxon>
    </lineage>
</organism>
<protein>
    <submittedName>
        <fullName evidence="1">Uncharacterized protein</fullName>
    </submittedName>
</protein>
<evidence type="ECO:0000313" key="2">
    <source>
        <dbReference type="Proteomes" id="UP000539175"/>
    </source>
</evidence>
<name>A0A7X0AWR8_9PROT</name>
<keyword evidence="2" id="KW-1185">Reference proteome</keyword>